<evidence type="ECO:0000256" key="2">
    <source>
        <dbReference type="SAM" id="Phobius"/>
    </source>
</evidence>
<feature type="transmembrane region" description="Helical" evidence="2">
    <location>
        <begin position="141"/>
        <end position="166"/>
    </location>
</feature>
<feature type="transmembrane region" description="Helical" evidence="2">
    <location>
        <begin position="187"/>
        <end position="207"/>
    </location>
</feature>
<feature type="transmembrane region" description="Helical" evidence="2">
    <location>
        <begin position="291"/>
        <end position="314"/>
    </location>
</feature>
<dbReference type="Proteomes" id="UP000247498">
    <property type="component" value="Unassembled WGS sequence"/>
</dbReference>
<evidence type="ECO:0000313" key="4">
    <source>
        <dbReference type="Proteomes" id="UP000247498"/>
    </source>
</evidence>
<dbReference type="AlphaFoldDB" id="A0A2V0NPH4"/>
<evidence type="ECO:0000256" key="1">
    <source>
        <dbReference type="SAM" id="MobiDB-lite"/>
    </source>
</evidence>
<feature type="region of interest" description="Disordered" evidence="1">
    <location>
        <begin position="1"/>
        <end position="28"/>
    </location>
</feature>
<proteinExistence type="predicted"/>
<keyword evidence="2" id="KW-0812">Transmembrane</keyword>
<dbReference type="OrthoDB" id="534847at2759"/>
<dbReference type="EMBL" id="BDRX01000001">
    <property type="protein sequence ID" value="GBF87400.1"/>
    <property type="molecule type" value="Genomic_DNA"/>
</dbReference>
<organism evidence="3 4">
    <name type="scientific">Raphidocelis subcapitata</name>
    <dbReference type="NCBI Taxonomy" id="307507"/>
    <lineage>
        <taxon>Eukaryota</taxon>
        <taxon>Viridiplantae</taxon>
        <taxon>Chlorophyta</taxon>
        <taxon>core chlorophytes</taxon>
        <taxon>Chlorophyceae</taxon>
        <taxon>CS clade</taxon>
        <taxon>Sphaeropleales</taxon>
        <taxon>Selenastraceae</taxon>
        <taxon>Raphidocelis</taxon>
    </lineage>
</organism>
<keyword evidence="4" id="KW-1185">Reference proteome</keyword>
<protein>
    <submittedName>
        <fullName evidence="3">Uncharacterized protein</fullName>
    </submittedName>
</protein>
<gene>
    <name evidence="3" type="ORF">Rsub_00111</name>
</gene>
<feature type="transmembrane region" description="Helical" evidence="2">
    <location>
        <begin position="74"/>
        <end position="90"/>
    </location>
</feature>
<comment type="caution">
    <text evidence="3">The sequence shown here is derived from an EMBL/GenBank/DDBJ whole genome shotgun (WGS) entry which is preliminary data.</text>
</comment>
<reference evidence="3 4" key="1">
    <citation type="journal article" date="2018" name="Sci. Rep.">
        <title>Raphidocelis subcapitata (=Pseudokirchneriella subcapitata) provides an insight into genome evolution and environmental adaptations in the Sphaeropleales.</title>
        <authorList>
            <person name="Suzuki S."/>
            <person name="Yamaguchi H."/>
            <person name="Nakajima N."/>
            <person name="Kawachi M."/>
        </authorList>
    </citation>
    <scope>NUCLEOTIDE SEQUENCE [LARGE SCALE GENOMIC DNA]</scope>
    <source>
        <strain evidence="3 4">NIES-35</strain>
    </source>
</reference>
<sequence>MRRPPPRAAPGDATAPGPAPDEPPAAAAGEPPLATALGVLSAVCAAKALAGAIAPAALLAAILGQGAVNPASTALMGVVASASWLVAAWLQALKDAALHDRLASGTYKRLALGLLYVAAGMAVTNLRFAPTLGPLLVCGSLGALGVACALGAHLWSLGSGGASVLGAQRDILKAAAADVAACVSKPAGVFGAYYALQALSCLALFLWLFPTNATPLFPDGLTAAGSYLTRCSAAGLALVGVTAFTLKDAADRGRLGASTFKLLNLALAATIAQQVWFFYTLGGAGVALNDGMWRGIIAQGVVGVLVCDVAFLTAKKK</sequence>
<keyword evidence="2" id="KW-1133">Transmembrane helix</keyword>
<name>A0A2V0NPH4_9CHLO</name>
<feature type="transmembrane region" description="Helical" evidence="2">
    <location>
        <begin position="110"/>
        <end position="129"/>
    </location>
</feature>
<feature type="transmembrane region" description="Helical" evidence="2">
    <location>
        <begin position="227"/>
        <end position="246"/>
    </location>
</feature>
<evidence type="ECO:0000313" key="3">
    <source>
        <dbReference type="EMBL" id="GBF87400.1"/>
    </source>
</evidence>
<dbReference type="InParanoid" id="A0A2V0NPH4"/>
<accession>A0A2V0NPH4</accession>
<keyword evidence="2" id="KW-0472">Membrane</keyword>
<feature type="transmembrane region" description="Helical" evidence="2">
    <location>
        <begin position="258"/>
        <end position="279"/>
    </location>
</feature>